<evidence type="ECO:0000256" key="5">
    <source>
        <dbReference type="ARBA" id="ARBA00022741"/>
    </source>
</evidence>
<evidence type="ECO:0000256" key="7">
    <source>
        <dbReference type="ARBA" id="ARBA00022989"/>
    </source>
</evidence>
<evidence type="ECO:0000256" key="2">
    <source>
        <dbReference type="ARBA" id="ARBA00005619"/>
    </source>
</evidence>
<evidence type="ECO:0000313" key="13">
    <source>
        <dbReference type="EMBL" id="KAK5957694.1"/>
    </source>
</evidence>
<evidence type="ECO:0000256" key="9">
    <source>
        <dbReference type="ARBA" id="ARBA00023136"/>
    </source>
</evidence>
<evidence type="ECO:0000256" key="4">
    <source>
        <dbReference type="ARBA" id="ARBA00022692"/>
    </source>
</evidence>
<comment type="similarity">
    <text evidence="2">Belongs to the SRP receptor beta subunit family.</text>
</comment>
<dbReference type="EMBL" id="JAKLMC020000002">
    <property type="protein sequence ID" value="KAK5957694.1"/>
    <property type="molecule type" value="Genomic_DNA"/>
</dbReference>
<keyword evidence="6" id="KW-0256">Endoplasmic reticulum</keyword>
<sequence length="378" mass="40437">MADQLTTTTILSSILQQASSVVPAHQRPQSPTDAPMRTGWSAPDSLLTKLFSGDLSTIALAFIVTLSLPVLLHLYFYTQSARSSSSGAGKDGTPTFLLLGPSGSGKTSLITLLQRRLTASTSSPEDEVDNEKSEATTNGTTNSNSNDHISVSPTRLSQTATTISTKLPPGTPLGSNKYRSENDYEVAASQKHSTPYKIIDTPGHGKLRGEQALSWINKATISLRGVLFMLDSSAIEGSDGGDTAKDTVSYLHDVLLALQRRPKVVKKAKGGDVKVLIACNKQDLFTSLPPAAIKERVQSELERVRTTKKRGVSAVDAREDQDENEDETVLGGGGEGKFSFKMLEEEFGVAVDVVGGAVRGDEDGKGVRKWEEWIGGCL</sequence>
<feature type="region of interest" description="Disordered" evidence="11">
    <location>
        <begin position="117"/>
        <end position="153"/>
    </location>
</feature>
<keyword evidence="7 12" id="KW-1133">Transmembrane helix</keyword>
<keyword evidence="8" id="KW-0342">GTP-binding</keyword>
<evidence type="ECO:0000256" key="11">
    <source>
        <dbReference type="SAM" id="MobiDB-lite"/>
    </source>
</evidence>
<evidence type="ECO:0000256" key="8">
    <source>
        <dbReference type="ARBA" id="ARBA00023134"/>
    </source>
</evidence>
<evidence type="ECO:0000256" key="1">
    <source>
        <dbReference type="ARBA" id="ARBA00004389"/>
    </source>
</evidence>
<feature type="region of interest" description="Disordered" evidence="11">
    <location>
        <begin position="310"/>
        <end position="332"/>
    </location>
</feature>
<evidence type="ECO:0000256" key="6">
    <source>
        <dbReference type="ARBA" id="ARBA00022824"/>
    </source>
</evidence>
<feature type="compositionally biased region" description="Low complexity" evidence="11">
    <location>
        <begin position="136"/>
        <end position="146"/>
    </location>
</feature>
<evidence type="ECO:0000313" key="14">
    <source>
        <dbReference type="Proteomes" id="UP001316803"/>
    </source>
</evidence>
<evidence type="ECO:0000256" key="12">
    <source>
        <dbReference type="SAM" id="Phobius"/>
    </source>
</evidence>
<keyword evidence="4 12" id="KW-0812">Transmembrane</keyword>
<organism evidence="13 14">
    <name type="scientific">Knufia fluminis</name>
    <dbReference type="NCBI Taxonomy" id="191047"/>
    <lineage>
        <taxon>Eukaryota</taxon>
        <taxon>Fungi</taxon>
        <taxon>Dikarya</taxon>
        <taxon>Ascomycota</taxon>
        <taxon>Pezizomycotina</taxon>
        <taxon>Eurotiomycetes</taxon>
        <taxon>Chaetothyriomycetidae</taxon>
        <taxon>Chaetothyriales</taxon>
        <taxon>Trichomeriaceae</taxon>
        <taxon>Knufia</taxon>
    </lineage>
</organism>
<keyword evidence="5" id="KW-0547">Nucleotide-binding</keyword>
<proteinExistence type="inferred from homology"/>
<protein>
    <recommendedName>
        <fullName evidence="3">Signal recognition particle receptor subunit beta</fullName>
    </recommendedName>
</protein>
<keyword evidence="10" id="KW-0675">Receptor</keyword>
<dbReference type="GO" id="GO:0005525">
    <property type="term" value="F:GTP binding"/>
    <property type="evidence" value="ECO:0007669"/>
    <property type="project" value="UniProtKB-KW"/>
</dbReference>
<feature type="transmembrane region" description="Helical" evidence="12">
    <location>
        <begin position="55"/>
        <end position="76"/>
    </location>
</feature>
<dbReference type="GO" id="GO:0005789">
    <property type="term" value="C:endoplasmic reticulum membrane"/>
    <property type="evidence" value="ECO:0007669"/>
    <property type="project" value="UniProtKB-SubCell"/>
</dbReference>
<evidence type="ECO:0000256" key="10">
    <source>
        <dbReference type="ARBA" id="ARBA00023170"/>
    </source>
</evidence>
<comment type="subcellular location">
    <subcellularLocation>
        <location evidence="1">Endoplasmic reticulum membrane</location>
        <topology evidence="1">Single-pass membrane protein</topology>
    </subcellularLocation>
</comment>
<gene>
    <name evidence="13" type="ORF">OHC33_000883</name>
</gene>
<name>A0AAN8I8P4_9EURO</name>
<evidence type="ECO:0000256" key="3">
    <source>
        <dbReference type="ARBA" id="ARBA00020256"/>
    </source>
</evidence>
<reference evidence="13 14" key="1">
    <citation type="submission" date="2022-12" db="EMBL/GenBank/DDBJ databases">
        <title>Genomic features and morphological characterization of a novel Knufia sp. strain isolated from spacecraft assembly facility.</title>
        <authorList>
            <person name="Teixeira M."/>
            <person name="Chander A.M."/>
            <person name="Stajich J.E."/>
            <person name="Venkateswaran K."/>
        </authorList>
    </citation>
    <scope>NUCLEOTIDE SEQUENCE [LARGE SCALE GENOMIC DNA]</scope>
    <source>
        <strain evidence="13 14">FJI-L2-BK-P2</strain>
    </source>
</reference>
<keyword evidence="9 12" id="KW-0472">Membrane</keyword>
<dbReference type="SUPFAM" id="SSF52540">
    <property type="entry name" value="P-loop containing nucleoside triphosphate hydrolases"/>
    <property type="match status" value="1"/>
</dbReference>
<dbReference type="InterPro" id="IPR027417">
    <property type="entry name" value="P-loop_NTPase"/>
</dbReference>
<comment type="caution">
    <text evidence="13">The sequence shown here is derived from an EMBL/GenBank/DDBJ whole genome shotgun (WGS) entry which is preliminary data.</text>
</comment>
<dbReference type="Pfam" id="PF09439">
    <property type="entry name" value="SRPRB"/>
    <property type="match status" value="1"/>
</dbReference>
<dbReference type="InterPro" id="IPR019009">
    <property type="entry name" value="SRP_receptor_beta_su"/>
</dbReference>
<feature type="compositionally biased region" description="Acidic residues" evidence="11">
    <location>
        <begin position="319"/>
        <end position="328"/>
    </location>
</feature>
<dbReference type="AlphaFoldDB" id="A0AAN8I8P4"/>
<keyword evidence="14" id="KW-1185">Reference proteome</keyword>
<accession>A0AAN8I8P4</accession>
<dbReference type="Proteomes" id="UP001316803">
    <property type="component" value="Unassembled WGS sequence"/>
</dbReference>
<dbReference type="Gene3D" id="3.40.50.300">
    <property type="entry name" value="P-loop containing nucleotide triphosphate hydrolases"/>
    <property type="match status" value="1"/>
</dbReference>